<comment type="caution">
    <text evidence="13">The sequence shown here is derived from an EMBL/GenBank/DDBJ whole genome shotgun (WGS) entry which is preliminary data.</text>
</comment>
<evidence type="ECO:0000259" key="11">
    <source>
        <dbReference type="PROSITE" id="PS50109"/>
    </source>
</evidence>
<evidence type="ECO:0000256" key="5">
    <source>
        <dbReference type="ARBA" id="ARBA00022777"/>
    </source>
</evidence>
<evidence type="ECO:0000256" key="1">
    <source>
        <dbReference type="ARBA" id="ARBA00000085"/>
    </source>
</evidence>
<keyword evidence="8" id="KW-0175">Coiled coil</keyword>
<feature type="modified residue" description="4-aspartylphosphate" evidence="7">
    <location>
        <position position="969"/>
    </location>
</feature>
<feature type="domain" description="Response regulatory" evidence="12">
    <location>
        <begin position="773"/>
        <end position="889"/>
    </location>
</feature>
<feature type="transmembrane region" description="Helical" evidence="10">
    <location>
        <begin position="7"/>
        <end position="31"/>
    </location>
</feature>
<dbReference type="Pfam" id="PF00512">
    <property type="entry name" value="HisKA"/>
    <property type="match status" value="1"/>
</dbReference>
<keyword evidence="3 7" id="KW-0597">Phosphoprotein</keyword>
<sequence length="1038" mass="113869">MDKSTRMVPALLLGISVFVFIVDALTPLGYAEWMLYVIPVVLCLRQKNPNLPISITALLMPLLIVGYLLSPTGASSHVAIVNRSFAFLAVLGVAYLTRRMIGERLVADHLMWLERGRAEVARNILGEPTVPEISEKILHALVHYLNAQVAVFYRLENNSLQFSAGYAIAAGQQSAQRAVGQGLIGEVVRNGKPLVVQTLPPDYLRVESSLGSTATSSVLIAPITDNGEVTGVMEFGFLRDVSLEDERELMQLIADKIGSAIRSAKYRENLRKLLEQTQRQSEELQAQQEELRVSNEELEEQGRALMESQARLENQQAELEQTNAKLEEQAERLEAQKRDLLDAHGAVQKTADELSRANTYKSEFLANMSHELRTPLNSSLILSKILMDNKSGNLNEEQVRYAQTVYSSNNELLALINDILDLSKIESGHVDIVPEPVAIQTVIKTVHQTFDVIARDKGLRFAVEVAPDAPAIVQTDSQRLHQVLNNLISNACKFTEKGEVILHIRRGAAGRIAFTVSDTGIGIAPHQQEVIFEAFRQADGTTSRKYGGTGLGLSISRELAHLLGGQLTVQSTEGKGSSFTLEIASDLAAASHVTPAPAPATGRASAPTPGHAIRESMPAPASAPGQVSAPVSAPAQVARVDDRFARKRERLILAIEDDSHFSGILLDLVREAGFDCAIAATGREAIELAQHLQPSGILLDVGLPDQSGLTVLDQLKRDPATRHIPIHMLSVEEHMQTALEMGAVGYALKPVARDDILSAIARLEEKLRKRASKVLVVEDDVHLRESIGLLLKADDIEITAAGTATEALALVSGQTFDCMVLDLNLPDATGYELLEQMSSGGKYAFPPVIIYTGRALSRNEEQQLRRYSRSIIIKGAKSPDRLLDEVSLFLHRVESAIPPDHKKLLQQARQRDGIYEGRRILLVEDDVRNIFALTSVFEPLGAKMEIARNGNEALHALARNSDIDLVLMDLMMPEMDGITAMKEIRKKPEFERLPIIALTAKAMPDDRRNCLEAGANDYIAKPIDADKLVSLCRVWLPK</sequence>
<evidence type="ECO:0000256" key="6">
    <source>
        <dbReference type="ARBA" id="ARBA00023012"/>
    </source>
</evidence>
<feature type="modified residue" description="4-aspartylphosphate" evidence="7">
    <location>
        <position position="700"/>
    </location>
</feature>
<feature type="transmembrane region" description="Helical" evidence="10">
    <location>
        <begin position="51"/>
        <end position="70"/>
    </location>
</feature>
<dbReference type="InterPro" id="IPR036097">
    <property type="entry name" value="HisK_dim/P_sf"/>
</dbReference>
<dbReference type="PANTHER" id="PTHR45339">
    <property type="entry name" value="HYBRID SIGNAL TRANSDUCTION HISTIDINE KINASE J"/>
    <property type="match status" value="1"/>
</dbReference>
<feature type="domain" description="Histidine kinase" evidence="11">
    <location>
        <begin position="367"/>
        <end position="587"/>
    </location>
</feature>
<evidence type="ECO:0000256" key="9">
    <source>
        <dbReference type="SAM" id="MobiDB-lite"/>
    </source>
</evidence>
<dbReference type="SUPFAM" id="SSF52172">
    <property type="entry name" value="CheY-like"/>
    <property type="match status" value="3"/>
</dbReference>
<dbReference type="Gene3D" id="3.40.50.2300">
    <property type="match status" value="3"/>
</dbReference>
<dbReference type="EC" id="2.7.13.3" evidence="2"/>
<evidence type="ECO:0000256" key="10">
    <source>
        <dbReference type="SAM" id="Phobius"/>
    </source>
</evidence>
<feature type="domain" description="Response regulatory" evidence="12">
    <location>
        <begin position="919"/>
        <end position="1036"/>
    </location>
</feature>
<keyword evidence="6" id="KW-0902">Two-component regulatory system</keyword>
<dbReference type="InterPro" id="IPR011006">
    <property type="entry name" value="CheY-like_superfamily"/>
</dbReference>
<dbReference type="CDD" id="cd17546">
    <property type="entry name" value="REC_hyHK_CKI1_RcsC-like"/>
    <property type="match status" value="1"/>
</dbReference>
<evidence type="ECO:0000256" key="3">
    <source>
        <dbReference type="ARBA" id="ARBA00022553"/>
    </source>
</evidence>
<dbReference type="CDD" id="cd00156">
    <property type="entry name" value="REC"/>
    <property type="match status" value="1"/>
</dbReference>
<dbReference type="InterPro" id="IPR005467">
    <property type="entry name" value="His_kinase_dom"/>
</dbReference>
<dbReference type="Pfam" id="PF00072">
    <property type="entry name" value="Response_reg"/>
    <property type="match status" value="3"/>
</dbReference>
<reference evidence="13 14" key="1">
    <citation type="submission" date="2023-10" db="EMBL/GenBank/DDBJ databases">
        <title>Noviherbaspirillum sp. CPCC 100848 genome assembly.</title>
        <authorList>
            <person name="Li X.Y."/>
            <person name="Fang X.M."/>
        </authorList>
    </citation>
    <scope>NUCLEOTIDE SEQUENCE [LARGE SCALE GENOMIC DNA]</scope>
    <source>
        <strain evidence="13 14">CPCC 100848</strain>
    </source>
</reference>
<organism evidence="13 14">
    <name type="scientific">Noviherbaspirillum album</name>
    <dbReference type="NCBI Taxonomy" id="3080276"/>
    <lineage>
        <taxon>Bacteria</taxon>
        <taxon>Pseudomonadati</taxon>
        <taxon>Pseudomonadota</taxon>
        <taxon>Betaproteobacteria</taxon>
        <taxon>Burkholderiales</taxon>
        <taxon>Oxalobacteraceae</taxon>
        <taxon>Noviherbaspirillum</taxon>
    </lineage>
</organism>
<accession>A0ABU6J2X4</accession>
<proteinExistence type="predicted"/>
<dbReference type="Proteomes" id="UP001352263">
    <property type="component" value="Unassembled WGS sequence"/>
</dbReference>
<feature type="region of interest" description="Disordered" evidence="9">
    <location>
        <begin position="592"/>
        <end position="633"/>
    </location>
</feature>
<protein>
    <recommendedName>
        <fullName evidence="2">histidine kinase</fullName>
        <ecNumber evidence="2">2.7.13.3</ecNumber>
    </recommendedName>
</protein>
<dbReference type="InterPro" id="IPR001789">
    <property type="entry name" value="Sig_transdc_resp-reg_receiver"/>
</dbReference>
<dbReference type="Pfam" id="PF02518">
    <property type="entry name" value="HATPase_c"/>
    <property type="match status" value="1"/>
</dbReference>
<keyword evidence="10" id="KW-0812">Transmembrane</keyword>
<name>A0ABU6J2X4_9BURK</name>
<evidence type="ECO:0000313" key="13">
    <source>
        <dbReference type="EMBL" id="MEC4717986.1"/>
    </source>
</evidence>
<dbReference type="SMART" id="SM00387">
    <property type="entry name" value="HATPase_c"/>
    <property type="match status" value="1"/>
</dbReference>
<feature type="coiled-coil region" evidence="8">
    <location>
        <begin position="263"/>
        <end position="343"/>
    </location>
</feature>
<dbReference type="SUPFAM" id="SSF47384">
    <property type="entry name" value="Homodimeric domain of signal transducing histidine kinase"/>
    <property type="match status" value="1"/>
</dbReference>
<dbReference type="InterPro" id="IPR003594">
    <property type="entry name" value="HATPase_dom"/>
</dbReference>
<dbReference type="PANTHER" id="PTHR45339:SF1">
    <property type="entry name" value="HYBRID SIGNAL TRANSDUCTION HISTIDINE KINASE J"/>
    <property type="match status" value="1"/>
</dbReference>
<evidence type="ECO:0000256" key="2">
    <source>
        <dbReference type="ARBA" id="ARBA00012438"/>
    </source>
</evidence>
<evidence type="ECO:0000256" key="8">
    <source>
        <dbReference type="SAM" id="Coils"/>
    </source>
</evidence>
<evidence type="ECO:0000256" key="7">
    <source>
        <dbReference type="PROSITE-ProRule" id="PRU00169"/>
    </source>
</evidence>
<dbReference type="RefSeq" id="WP_326504727.1">
    <property type="nucleotide sequence ID" value="NZ_JAWIIV010000001.1"/>
</dbReference>
<dbReference type="Gene3D" id="3.30.565.10">
    <property type="entry name" value="Histidine kinase-like ATPase, C-terminal domain"/>
    <property type="match status" value="1"/>
</dbReference>
<dbReference type="Gene3D" id="1.10.287.130">
    <property type="match status" value="1"/>
</dbReference>
<dbReference type="InterPro" id="IPR003661">
    <property type="entry name" value="HisK_dim/P_dom"/>
</dbReference>
<dbReference type="Gene3D" id="3.30.450.40">
    <property type="match status" value="1"/>
</dbReference>
<dbReference type="InterPro" id="IPR029016">
    <property type="entry name" value="GAF-like_dom_sf"/>
</dbReference>
<dbReference type="SUPFAM" id="SSF55781">
    <property type="entry name" value="GAF domain-like"/>
    <property type="match status" value="1"/>
</dbReference>
<dbReference type="PRINTS" id="PR00344">
    <property type="entry name" value="BCTRLSENSOR"/>
</dbReference>
<evidence type="ECO:0000313" key="14">
    <source>
        <dbReference type="Proteomes" id="UP001352263"/>
    </source>
</evidence>
<dbReference type="InterPro" id="IPR004358">
    <property type="entry name" value="Sig_transdc_His_kin-like_C"/>
</dbReference>
<dbReference type="Pfam" id="PF13185">
    <property type="entry name" value="GAF_2"/>
    <property type="match status" value="1"/>
</dbReference>
<dbReference type="PROSITE" id="PS50110">
    <property type="entry name" value="RESPONSE_REGULATORY"/>
    <property type="match status" value="3"/>
</dbReference>
<feature type="modified residue" description="4-aspartylphosphate" evidence="7">
    <location>
        <position position="822"/>
    </location>
</feature>
<keyword evidence="4" id="KW-0808">Transferase</keyword>
<dbReference type="EMBL" id="JAWIIV010000001">
    <property type="protein sequence ID" value="MEC4717986.1"/>
    <property type="molecule type" value="Genomic_DNA"/>
</dbReference>
<feature type="transmembrane region" description="Helical" evidence="10">
    <location>
        <begin position="77"/>
        <end position="96"/>
    </location>
</feature>
<keyword evidence="14" id="KW-1185">Reference proteome</keyword>
<keyword evidence="5" id="KW-0418">Kinase</keyword>
<dbReference type="PROSITE" id="PS50109">
    <property type="entry name" value="HIS_KIN"/>
    <property type="match status" value="1"/>
</dbReference>
<evidence type="ECO:0000259" key="12">
    <source>
        <dbReference type="PROSITE" id="PS50110"/>
    </source>
</evidence>
<keyword evidence="10" id="KW-1133">Transmembrane helix</keyword>
<comment type="catalytic activity">
    <reaction evidence="1">
        <text>ATP + protein L-histidine = ADP + protein N-phospho-L-histidine.</text>
        <dbReference type="EC" id="2.7.13.3"/>
    </reaction>
</comment>
<dbReference type="SMART" id="SM00065">
    <property type="entry name" value="GAF"/>
    <property type="match status" value="1"/>
</dbReference>
<dbReference type="InterPro" id="IPR003018">
    <property type="entry name" value="GAF"/>
</dbReference>
<dbReference type="SUPFAM" id="SSF55874">
    <property type="entry name" value="ATPase domain of HSP90 chaperone/DNA topoisomerase II/histidine kinase"/>
    <property type="match status" value="1"/>
</dbReference>
<dbReference type="InterPro" id="IPR036890">
    <property type="entry name" value="HATPase_C_sf"/>
</dbReference>
<evidence type="ECO:0000256" key="4">
    <source>
        <dbReference type="ARBA" id="ARBA00022679"/>
    </source>
</evidence>
<dbReference type="CDD" id="cd00082">
    <property type="entry name" value="HisKA"/>
    <property type="match status" value="1"/>
</dbReference>
<gene>
    <name evidence="13" type="ORF">RY831_02375</name>
</gene>
<dbReference type="SMART" id="SM00448">
    <property type="entry name" value="REC"/>
    <property type="match status" value="3"/>
</dbReference>
<dbReference type="SMART" id="SM00388">
    <property type="entry name" value="HisKA"/>
    <property type="match status" value="1"/>
</dbReference>
<feature type="domain" description="Response regulatory" evidence="12">
    <location>
        <begin position="651"/>
        <end position="764"/>
    </location>
</feature>
<keyword evidence="10" id="KW-0472">Membrane</keyword>
<dbReference type="CDD" id="cd16922">
    <property type="entry name" value="HATPase_EvgS-ArcB-TorS-like"/>
    <property type="match status" value="1"/>
</dbReference>